<dbReference type="Gene3D" id="3.40.50.10180">
    <property type="entry name" value="Glycerate kinase, MOFRL-like N-terminal domain"/>
    <property type="match status" value="1"/>
</dbReference>
<dbReference type="PANTHER" id="PTHR12227:SF0">
    <property type="entry name" value="GLYCERATE KINASE"/>
    <property type="match status" value="1"/>
</dbReference>
<dbReference type="InterPro" id="IPR038614">
    <property type="entry name" value="GK_N_sf"/>
</dbReference>
<dbReference type="STRING" id="1798495.A3C19_01160"/>
<evidence type="ECO:0008006" key="5">
    <source>
        <dbReference type="Google" id="ProtNLM"/>
    </source>
</evidence>
<feature type="domain" description="MOFRL-associated" evidence="2">
    <location>
        <begin position="20"/>
        <end position="256"/>
    </location>
</feature>
<dbReference type="Gene3D" id="3.40.1480.10">
    <property type="entry name" value="MOFRL domain"/>
    <property type="match status" value="1"/>
</dbReference>
<dbReference type="Proteomes" id="UP000178532">
    <property type="component" value="Unassembled WGS sequence"/>
</dbReference>
<dbReference type="SUPFAM" id="SSF82544">
    <property type="entry name" value="GckA/TtuD-like"/>
    <property type="match status" value="1"/>
</dbReference>
<dbReference type="PANTHER" id="PTHR12227">
    <property type="entry name" value="GLYCERATE KINASE"/>
    <property type="match status" value="1"/>
</dbReference>
<dbReference type="InterPro" id="IPR037035">
    <property type="entry name" value="GK-like_C_sf"/>
</dbReference>
<accession>A0A1F6DMH1</accession>
<gene>
    <name evidence="3" type="ORF">A3C19_01160</name>
</gene>
<dbReference type="GO" id="GO:0005737">
    <property type="term" value="C:cytoplasm"/>
    <property type="evidence" value="ECO:0007669"/>
    <property type="project" value="TreeGrafter"/>
</dbReference>
<dbReference type="GO" id="GO:0008887">
    <property type="term" value="F:glycerate kinase activity"/>
    <property type="evidence" value="ECO:0007669"/>
    <property type="project" value="InterPro"/>
</dbReference>
<dbReference type="EMBL" id="MFLI01000006">
    <property type="protein sequence ID" value="OGG62573.1"/>
    <property type="molecule type" value="Genomic_DNA"/>
</dbReference>
<proteinExistence type="predicted"/>
<dbReference type="AlphaFoldDB" id="A0A1F6DMH1"/>
<protein>
    <recommendedName>
        <fullName evidence="5">Glycerate kinase</fullName>
    </recommendedName>
</protein>
<comment type="caution">
    <text evidence="3">The sequence shown here is derived from an EMBL/GenBank/DDBJ whole genome shotgun (WGS) entry which is preliminary data.</text>
</comment>
<organism evidence="3 4">
    <name type="scientific">Candidatus Kaiserbacteria bacterium RIFCSPHIGHO2_02_FULL_54_22</name>
    <dbReference type="NCBI Taxonomy" id="1798495"/>
    <lineage>
        <taxon>Bacteria</taxon>
        <taxon>Candidatus Kaiseribacteriota</taxon>
    </lineage>
</organism>
<evidence type="ECO:0000259" key="2">
    <source>
        <dbReference type="Pfam" id="PF13660"/>
    </source>
</evidence>
<evidence type="ECO:0000259" key="1">
    <source>
        <dbReference type="Pfam" id="PF05161"/>
    </source>
</evidence>
<feature type="domain" description="MOFRL" evidence="1">
    <location>
        <begin position="334"/>
        <end position="436"/>
    </location>
</feature>
<dbReference type="InterPro" id="IPR007835">
    <property type="entry name" value="MOFRL"/>
</dbReference>
<reference evidence="3 4" key="1">
    <citation type="journal article" date="2016" name="Nat. Commun.">
        <title>Thousands of microbial genomes shed light on interconnected biogeochemical processes in an aquifer system.</title>
        <authorList>
            <person name="Anantharaman K."/>
            <person name="Brown C.T."/>
            <person name="Hug L.A."/>
            <person name="Sharon I."/>
            <person name="Castelle C.J."/>
            <person name="Probst A.J."/>
            <person name="Thomas B.C."/>
            <person name="Singh A."/>
            <person name="Wilkins M.J."/>
            <person name="Karaoz U."/>
            <person name="Brodie E.L."/>
            <person name="Williams K.H."/>
            <person name="Hubbard S.S."/>
            <person name="Banfield J.F."/>
        </authorList>
    </citation>
    <scope>NUCLEOTIDE SEQUENCE [LARGE SCALE GENOMIC DNA]</scope>
</reference>
<evidence type="ECO:0000313" key="3">
    <source>
        <dbReference type="EMBL" id="OGG62573.1"/>
    </source>
</evidence>
<dbReference type="Pfam" id="PF13660">
    <property type="entry name" value="DUF4147"/>
    <property type="match status" value="1"/>
</dbReference>
<evidence type="ECO:0000313" key="4">
    <source>
        <dbReference type="Proteomes" id="UP000178532"/>
    </source>
</evidence>
<dbReference type="Pfam" id="PF05161">
    <property type="entry name" value="MOFRL"/>
    <property type="match status" value="1"/>
</dbReference>
<sequence length="443" mass="47355">MVHRIQNFEALAENELRADALAIAEAGLEAINTGAALERTLRREGDELHIDGKSYSLTSRRVYFVGVGKCAFAGARAVEKLFGDRLTGGIAFDVSTDEQSNVKLKTIKTYTGTHPLPSEANVKATKRIMEFLSGREESDLVIMLISGGGSSLLCLPTAPMTCEDESMLFSELTARGASIQDMNIVRKHISRARGGALAVATYPAEVISLIVSDVPGDDFATIASGPTVLDSSTIADAQAVLAKYNLADVANPVRNQISNGASIAFIETPKETKYFERVTNSLLLSNQDALLAMKTEAETRGYEASVVDDRFAGEAREIGHTVAEKLYASPAKTALLYAGESTVTLDTHAGAGGRNQELALAALEYLNHDELIMPFASDGRDNTDHAGAIADEATRAHALAHSLSIKEHLDAHRSYDFFTTVGDALVTGYTGSNVSDLVIALKK</sequence>
<name>A0A1F6DMH1_9BACT</name>
<dbReference type="InterPro" id="IPR025286">
    <property type="entry name" value="MOFRL_assoc_dom"/>
</dbReference>
<dbReference type="InterPro" id="IPR039760">
    <property type="entry name" value="MOFRL_protein"/>
</dbReference>